<sequence length="73" mass="8448">MKTTRWYDGNQKPAYVGVYQRKFGKASSYFPNTTFFSLWDGQDWMGNAVRVDGAETQIRVALLQNIPWRGVVK</sequence>
<proteinExistence type="predicted"/>
<evidence type="ECO:0000313" key="3">
    <source>
        <dbReference type="EMBL" id="CAB4178836.1"/>
    </source>
</evidence>
<protein>
    <submittedName>
        <fullName evidence="3">Uncharacterized protein</fullName>
    </submittedName>
</protein>
<evidence type="ECO:0000313" key="2">
    <source>
        <dbReference type="EMBL" id="CAB4173346.1"/>
    </source>
</evidence>
<dbReference type="EMBL" id="LR797488">
    <property type="protein sequence ID" value="CAB4219846.1"/>
    <property type="molecule type" value="Genomic_DNA"/>
</dbReference>
<reference evidence="3" key="1">
    <citation type="submission" date="2020-05" db="EMBL/GenBank/DDBJ databases">
        <authorList>
            <person name="Chiriac C."/>
            <person name="Salcher M."/>
            <person name="Ghai R."/>
            <person name="Kavagutti S V."/>
        </authorList>
    </citation>
    <scope>NUCLEOTIDE SEQUENCE</scope>
</reference>
<dbReference type="EMBL" id="LR796780">
    <property type="protein sequence ID" value="CAB4166305.1"/>
    <property type="molecule type" value="Genomic_DNA"/>
</dbReference>
<evidence type="ECO:0000313" key="1">
    <source>
        <dbReference type="EMBL" id="CAB4166305.1"/>
    </source>
</evidence>
<accession>A0A6J5Q8V5</accession>
<organism evidence="3">
    <name type="scientific">uncultured Caudovirales phage</name>
    <dbReference type="NCBI Taxonomy" id="2100421"/>
    <lineage>
        <taxon>Viruses</taxon>
        <taxon>Duplodnaviria</taxon>
        <taxon>Heunggongvirae</taxon>
        <taxon>Uroviricota</taxon>
        <taxon>Caudoviricetes</taxon>
        <taxon>Peduoviridae</taxon>
        <taxon>Maltschvirus</taxon>
        <taxon>Maltschvirus maltsch</taxon>
    </lineage>
</organism>
<gene>
    <name evidence="3" type="ORF">UFOVP1025_7</name>
    <name evidence="4" type="ORF">UFOVP1628_10</name>
    <name evidence="1" type="ORF">UFOVP852_27</name>
    <name evidence="2" type="ORF">UFOVP948_50</name>
</gene>
<name>A0A6J5Q8V5_9CAUD</name>
<dbReference type="EMBL" id="LR796896">
    <property type="protein sequence ID" value="CAB4173346.1"/>
    <property type="molecule type" value="Genomic_DNA"/>
</dbReference>
<dbReference type="EMBL" id="LR796971">
    <property type="protein sequence ID" value="CAB4178836.1"/>
    <property type="molecule type" value="Genomic_DNA"/>
</dbReference>
<evidence type="ECO:0000313" key="4">
    <source>
        <dbReference type="EMBL" id="CAB4219846.1"/>
    </source>
</evidence>